<evidence type="ECO:0008006" key="2">
    <source>
        <dbReference type="Google" id="ProtNLM"/>
    </source>
</evidence>
<evidence type="ECO:0000313" key="1">
    <source>
        <dbReference type="EMBL" id="HDD44187.1"/>
    </source>
</evidence>
<organism evidence="1">
    <name type="scientific">Desulfofervidus auxilii</name>
    <dbReference type="NCBI Taxonomy" id="1621989"/>
    <lineage>
        <taxon>Bacteria</taxon>
        <taxon>Pseudomonadati</taxon>
        <taxon>Thermodesulfobacteriota</taxon>
        <taxon>Candidatus Desulfofervidia</taxon>
        <taxon>Candidatus Desulfofervidales</taxon>
        <taxon>Candidatus Desulfofervidaceae</taxon>
        <taxon>Candidatus Desulfofervidus</taxon>
    </lineage>
</organism>
<gene>
    <name evidence="1" type="ORF">ENG63_04925</name>
</gene>
<dbReference type="InterPro" id="IPR036237">
    <property type="entry name" value="Xyl_isomerase-like_sf"/>
</dbReference>
<dbReference type="EMBL" id="DRBS01000192">
    <property type="protein sequence ID" value="HDD44187.1"/>
    <property type="molecule type" value="Genomic_DNA"/>
</dbReference>
<reference evidence="1" key="1">
    <citation type="journal article" date="2020" name="mSystems">
        <title>Genome- and Community-Level Interaction Insights into Carbon Utilization and Element Cycling Functions of Hydrothermarchaeota in Hydrothermal Sediment.</title>
        <authorList>
            <person name="Zhou Z."/>
            <person name="Liu Y."/>
            <person name="Xu W."/>
            <person name="Pan J."/>
            <person name="Luo Z.H."/>
            <person name="Li M."/>
        </authorList>
    </citation>
    <scope>NUCLEOTIDE SEQUENCE [LARGE SCALE GENOMIC DNA]</scope>
    <source>
        <strain evidence="1">HyVt-233</strain>
    </source>
</reference>
<comment type="caution">
    <text evidence="1">The sequence shown here is derived from an EMBL/GenBank/DDBJ whole genome shotgun (WGS) entry which is preliminary data.</text>
</comment>
<dbReference type="SUPFAM" id="SSF51658">
    <property type="entry name" value="Xylose isomerase-like"/>
    <property type="match status" value="1"/>
</dbReference>
<name>A0A7C0Y2H6_DESA2</name>
<dbReference type="Gene3D" id="3.20.20.150">
    <property type="entry name" value="Divalent-metal-dependent TIM barrel enzymes"/>
    <property type="match status" value="1"/>
</dbReference>
<proteinExistence type="predicted"/>
<sequence length="124" mass="14337">MGIENRYYFHEIPSYEEVGVILKTFEGAPIGYWHDVGHAEVLSRLKVCPHEKWLSSYNKYLIGTHIHDVNDQLEDHFAPTKGTIDFDKIIPYLKNTPIKIFEVQPKSTAEEIIAGFDYLKEKGL</sequence>
<protein>
    <recommendedName>
        <fullName evidence="2">Sugar phosphate isomerase/epimerase</fullName>
    </recommendedName>
</protein>
<dbReference type="AlphaFoldDB" id="A0A7C0Y2H6"/>
<accession>A0A7C0Y2H6</accession>
<dbReference type="Proteomes" id="UP000886289">
    <property type="component" value="Unassembled WGS sequence"/>
</dbReference>